<dbReference type="InterPro" id="IPR052566">
    <property type="entry name" value="Non-lysos_glucosylceramidase"/>
</dbReference>
<dbReference type="GO" id="GO:0005975">
    <property type="term" value="P:carbohydrate metabolic process"/>
    <property type="evidence" value="ECO:0007669"/>
    <property type="project" value="InterPro"/>
</dbReference>
<dbReference type="PANTHER" id="PTHR12654:SF0">
    <property type="entry name" value="NON-LYSOSOMAL GLUCOSYLCERAMIDASE"/>
    <property type="match status" value="1"/>
</dbReference>
<dbReference type="Pfam" id="PF12215">
    <property type="entry name" value="Glyco_hydr_116N"/>
    <property type="match status" value="1"/>
</dbReference>
<dbReference type="InterPro" id="IPR012341">
    <property type="entry name" value="6hp_glycosidase-like_sf"/>
</dbReference>
<evidence type="ECO:0000259" key="2">
    <source>
        <dbReference type="Pfam" id="PF12215"/>
    </source>
</evidence>
<reference evidence="3 4" key="1">
    <citation type="submission" date="2016-11" db="EMBL/GenBank/DDBJ databases">
        <authorList>
            <person name="Jaros S."/>
            <person name="Januszkiewicz K."/>
            <person name="Wedrychowicz H."/>
        </authorList>
    </citation>
    <scope>NUCLEOTIDE SEQUENCE [LARGE SCALE GENOMIC DNA]</scope>
    <source>
        <strain evidence="3 4">DSM 26883</strain>
    </source>
</reference>
<dbReference type="AlphaFoldDB" id="A0A1M5D7M7"/>
<dbReference type="Pfam" id="PF04685">
    <property type="entry name" value="DUF608"/>
    <property type="match status" value="1"/>
</dbReference>
<dbReference type="SUPFAM" id="SSF48208">
    <property type="entry name" value="Six-hairpin glycosidases"/>
    <property type="match status" value="1"/>
</dbReference>
<dbReference type="Gene3D" id="1.50.10.10">
    <property type="match status" value="1"/>
</dbReference>
<evidence type="ECO:0000259" key="1">
    <source>
        <dbReference type="Pfam" id="PF04685"/>
    </source>
</evidence>
<organism evidence="3 4">
    <name type="scientific">Bacteroides faecichinchillae</name>
    <dbReference type="NCBI Taxonomy" id="871325"/>
    <lineage>
        <taxon>Bacteria</taxon>
        <taxon>Pseudomonadati</taxon>
        <taxon>Bacteroidota</taxon>
        <taxon>Bacteroidia</taxon>
        <taxon>Bacteroidales</taxon>
        <taxon>Bacteroidaceae</taxon>
        <taxon>Bacteroides</taxon>
    </lineage>
</organism>
<feature type="domain" description="Glycosyl-hydrolase family 116 N-terminal" evidence="2">
    <location>
        <begin position="64"/>
        <end position="396"/>
    </location>
</feature>
<evidence type="ECO:0000313" key="4">
    <source>
        <dbReference type="Proteomes" id="UP000184436"/>
    </source>
</evidence>
<dbReference type="RefSeq" id="WP_073350136.1">
    <property type="nucleotide sequence ID" value="NZ_FQVD01000027.1"/>
</dbReference>
<dbReference type="InterPro" id="IPR006775">
    <property type="entry name" value="GH116_catalytic"/>
</dbReference>
<gene>
    <name evidence="3" type="ORF">SAMN05444349_12743</name>
</gene>
<dbReference type="InterPro" id="IPR024462">
    <property type="entry name" value="GH116_N"/>
</dbReference>
<protein>
    <submittedName>
        <fullName evidence="3">Uncharacterized protein, contains GBA2_N and DUF608 domains</fullName>
    </submittedName>
</protein>
<dbReference type="OrthoDB" id="1007311at2"/>
<dbReference type="STRING" id="871325.SAMN05444349_12743"/>
<name>A0A1M5D7M7_9BACE</name>
<proteinExistence type="predicted"/>
<feature type="domain" description="Glycosyl-hydrolase family 116 catalytic region" evidence="1">
    <location>
        <begin position="516"/>
        <end position="674"/>
    </location>
</feature>
<dbReference type="Proteomes" id="UP000184436">
    <property type="component" value="Unassembled WGS sequence"/>
</dbReference>
<dbReference type="EMBL" id="FQVD01000027">
    <property type="protein sequence ID" value="SHF63018.1"/>
    <property type="molecule type" value="Genomic_DNA"/>
</dbReference>
<dbReference type="PANTHER" id="PTHR12654">
    <property type="entry name" value="BILE ACID BETA-GLUCOSIDASE-RELATED"/>
    <property type="match status" value="1"/>
</dbReference>
<evidence type="ECO:0000313" key="3">
    <source>
        <dbReference type="EMBL" id="SHF63018.1"/>
    </source>
</evidence>
<sequence length="898" mass="101116">MNKRTFVSLMFCFVGAVASYGQNENENDYGVNEANTKFSFQNGILGGDTDYDYFSLKDHEDVSGVPLGGIGVGNINLAPSGQFTRIGINNIHTPIKRSESSFFSLWMRKGNEKKAVRLVRDTKKQYGMEGVKHTQYKGLFPTVQLSYADNNLSVSPVIRAYSGLVPHNVKDSSLPVVWFEVDLFSQENMEAALAFSWEDFIGLFNDPNSLRGFDNGQLLSEGRASLNNGENWALREKAETFVEPYKQGTLTGLMQCVADSLQPRKLTFQNYVNKVIVAVEGEKNVSYLPACGKTSDAWSQFIANGEFAPQNSKTLLTKQGQSSSASVLAVKTTLKAGEKKTIRFMLAWYAPELHIDEAAAPIGSYWPCGADYNKYYHNYFKDIESLVGYVAANRQRIIQQTLEWQKPILESTLPDWYKFKLINSGYVIYTNMVLTKGGDVMVNEGAMGGFGGTMDQRLSAHPFYQKFFTQLDRSEMDIFADSMDPEGYILHFIGHYYVGMGSEGGRVPTEKGWMLDNASGWIIQLVKDYEQTGDMQYLKKHLAGVKRAMKFLYSRIPAGSTIPIGPTTYDDFTHPPLYSYYAGVWLTTLKAYEAIGKSIGDAKMVEQAQKQFVVSQKEAIDKLWNGRFFAYGCEPDGSKRLDNVLFTGQLAGQFLSRYCGWGDVYPMDIVKASIISQCKISLSKTADYYANKVWDINLGRGIDNRGSQCWPFYLESYTALTGMQAGFYADAMDIMKHIQLVHLRKGWTWTQNLWNPSDVTYMTAPVTWFSTDVLAGAGINVLQKELRLAPVITDDNLVSVPLYYPNFWGVVTADPQTKSLKLKITKKYGKDKISFTKIISEPAGLPTTEKRQIEIKEFVVDEGKVLDLSQYWDQIVDNRLESPILPNADKHDFRYVMK</sequence>
<dbReference type="InterPro" id="IPR008928">
    <property type="entry name" value="6-hairpin_glycosidase_sf"/>
</dbReference>
<keyword evidence="4" id="KW-1185">Reference proteome</keyword>
<dbReference type="GO" id="GO:0008422">
    <property type="term" value="F:beta-glucosidase activity"/>
    <property type="evidence" value="ECO:0007669"/>
    <property type="project" value="TreeGrafter"/>
</dbReference>
<accession>A0A1M5D7M7</accession>